<dbReference type="InterPro" id="IPR010399">
    <property type="entry name" value="Tify_dom"/>
</dbReference>
<evidence type="ECO:0000313" key="4">
    <source>
        <dbReference type="EMBL" id="CAK9857870.1"/>
    </source>
</evidence>
<evidence type="ECO:0000256" key="1">
    <source>
        <dbReference type="ARBA" id="ARBA00008614"/>
    </source>
</evidence>
<accession>A0ABP1A5T9</accession>
<feature type="compositionally biased region" description="Acidic residues" evidence="2">
    <location>
        <begin position="530"/>
        <end position="542"/>
    </location>
</feature>
<feature type="compositionally biased region" description="Basic and acidic residues" evidence="2">
    <location>
        <begin position="424"/>
        <end position="437"/>
    </location>
</feature>
<dbReference type="SMART" id="SM00979">
    <property type="entry name" value="TIFY"/>
    <property type="match status" value="1"/>
</dbReference>
<feature type="region of interest" description="Disordered" evidence="2">
    <location>
        <begin position="199"/>
        <end position="218"/>
    </location>
</feature>
<protein>
    <recommendedName>
        <fullName evidence="3">Tify domain-containing protein</fullName>
    </recommendedName>
</protein>
<dbReference type="InterPro" id="IPR018467">
    <property type="entry name" value="CCT_CS"/>
</dbReference>
<sequence>MVREGVAVDFLGVLASQRSSAEKDKSSSAPEGGDPAGTTTLVKPLPGRTLLSESKLVMGGGDVVDAAAMATKPTALVELSETDKKAAERERSISRLRQGAEQTEFKEMQPSSWTKKPADALQQQRAASSEDDKVGKTKETISGGLVLSPLPHPEPSTSPVGWFHKALQQNGRKTSIGDFQAPKTVQNTAVLEASSCRDIEARGSAQPPEHAESPPLSVQIPDMEPYPPAATQSAGFGSPLPVHFGVSNFKSGAATDNQQFSQMQHLMQNGMKQSATLTRPAQVGGTGVHHPTAQLTIFYAGMVHVYDDVPLEKAQTIMLIAGRGHTQPSSFMNLPGIGGASQPFSAIIPLSTPSSVPPTVRPATTVTAGPSIPILPTPYANVLPRPIARSVHVVTELPQARKASLARFLEKRKDRVRVKAPYPIKKEGSTTPPRDKSPSPPCSRPQTRSPSPALLVGTSHQKGPPSTNTRDLQCTSSGSEPNSPTRAPPTPPRQSMAGGIIAGSSGGRDFGRQPDSMACQRKKSLREAPQDETSEAMEEDAS</sequence>
<proteinExistence type="inferred from homology"/>
<dbReference type="PANTHER" id="PTHR33077">
    <property type="entry name" value="PROTEIN TIFY 4A-RELATED-RELATED"/>
    <property type="match status" value="1"/>
</dbReference>
<evidence type="ECO:0000313" key="5">
    <source>
        <dbReference type="Proteomes" id="UP001497522"/>
    </source>
</evidence>
<feature type="region of interest" description="Disordered" evidence="2">
    <location>
        <begin position="80"/>
        <end position="156"/>
    </location>
</feature>
<dbReference type="Proteomes" id="UP001497522">
    <property type="component" value="Chromosome 1"/>
</dbReference>
<gene>
    <name evidence="4" type="ORF">CSSPJE1EN2_LOCUS865</name>
</gene>
<dbReference type="Pfam" id="PF09425">
    <property type="entry name" value="Jas_motif"/>
    <property type="match status" value="1"/>
</dbReference>
<feature type="compositionally biased region" description="Polar residues" evidence="2">
    <location>
        <begin position="458"/>
        <end position="483"/>
    </location>
</feature>
<dbReference type="InterPro" id="IPR040390">
    <property type="entry name" value="TIFY/JAZ"/>
</dbReference>
<feature type="compositionally biased region" description="Basic and acidic residues" evidence="2">
    <location>
        <begin position="81"/>
        <end position="93"/>
    </location>
</feature>
<feature type="region of interest" description="Disordered" evidence="2">
    <location>
        <begin position="417"/>
        <end position="542"/>
    </location>
</feature>
<name>A0ABP1A5T9_9BRYO</name>
<keyword evidence="5" id="KW-1185">Reference proteome</keyword>
<reference evidence="4 5" key="1">
    <citation type="submission" date="2024-03" db="EMBL/GenBank/DDBJ databases">
        <authorList>
            <consortium name="ELIXIR-Norway"/>
            <consortium name="Elixir Norway"/>
        </authorList>
    </citation>
    <scope>NUCLEOTIDE SEQUENCE [LARGE SCALE GENOMIC DNA]</scope>
</reference>
<dbReference type="Pfam" id="PF06200">
    <property type="entry name" value="tify"/>
    <property type="match status" value="1"/>
</dbReference>
<feature type="domain" description="Tify" evidence="3">
    <location>
        <begin position="288"/>
        <end position="323"/>
    </location>
</feature>
<organism evidence="4 5">
    <name type="scientific">Sphagnum jensenii</name>
    <dbReference type="NCBI Taxonomy" id="128206"/>
    <lineage>
        <taxon>Eukaryota</taxon>
        <taxon>Viridiplantae</taxon>
        <taxon>Streptophyta</taxon>
        <taxon>Embryophyta</taxon>
        <taxon>Bryophyta</taxon>
        <taxon>Sphagnophytina</taxon>
        <taxon>Sphagnopsida</taxon>
        <taxon>Sphagnales</taxon>
        <taxon>Sphagnaceae</taxon>
        <taxon>Sphagnum</taxon>
    </lineage>
</organism>
<dbReference type="PROSITE" id="PS51320">
    <property type="entry name" value="TIFY"/>
    <property type="match status" value="1"/>
</dbReference>
<evidence type="ECO:0000256" key="2">
    <source>
        <dbReference type="SAM" id="MobiDB-lite"/>
    </source>
</evidence>
<dbReference type="PANTHER" id="PTHR33077:SF60">
    <property type="entry name" value="TIFY DOMAIN-CONTAINING PROTEIN"/>
    <property type="match status" value="1"/>
</dbReference>
<comment type="similarity">
    <text evidence="1">Belongs to the TIFY/JAZ family.</text>
</comment>
<feature type="region of interest" description="Disordered" evidence="2">
    <location>
        <begin position="17"/>
        <end position="47"/>
    </location>
</feature>
<feature type="compositionally biased region" description="Basic and acidic residues" evidence="2">
    <location>
        <begin position="128"/>
        <end position="139"/>
    </location>
</feature>
<dbReference type="EMBL" id="OZ023702">
    <property type="protein sequence ID" value="CAK9857870.1"/>
    <property type="molecule type" value="Genomic_DNA"/>
</dbReference>
<evidence type="ECO:0000259" key="3">
    <source>
        <dbReference type="PROSITE" id="PS51320"/>
    </source>
</evidence>